<dbReference type="EMBL" id="JAETXX010000003">
    <property type="protein sequence ID" value="MCF8714537.1"/>
    <property type="molecule type" value="Genomic_DNA"/>
</dbReference>
<dbReference type="InterPro" id="IPR024775">
    <property type="entry name" value="DinB-like"/>
</dbReference>
<proteinExistence type="predicted"/>
<dbReference type="Proteomes" id="UP000829517">
    <property type="component" value="Unassembled WGS sequence"/>
</dbReference>
<evidence type="ECO:0000313" key="2">
    <source>
        <dbReference type="EMBL" id="MCF8714537.1"/>
    </source>
</evidence>
<dbReference type="InterPro" id="IPR034660">
    <property type="entry name" value="DinB/YfiT-like"/>
</dbReference>
<comment type="caution">
    <text evidence="2">The sequence shown here is derived from an EMBL/GenBank/DDBJ whole genome shotgun (WGS) entry which is preliminary data.</text>
</comment>
<gene>
    <name evidence="2" type="ORF">JM658_06800</name>
</gene>
<name>A0ABS9J268_9FLAO</name>
<feature type="domain" description="DinB-like" evidence="1">
    <location>
        <begin position="32"/>
        <end position="163"/>
    </location>
</feature>
<dbReference type="SUPFAM" id="SSF109854">
    <property type="entry name" value="DinB/YfiT-like putative metalloenzymes"/>
    <property type="match status" value="1"/>
</dbReference>
<dbReference type="Gene3D" id="1.20.120.450">
    <property type="entry name" value="dinb family like domain"/>
    <property type="match status" value="1"/>
</dbReference>
<dbReference type="RefSeq" id="WP_236958501.1">
    <property type="nucleotide sequence ID" value="NZ_JAETXX010000003.1"/>
</dbReference>
<protein>
    <submittedName>
        <fullName evidence="2">DinB family protein</fullName>
    </submittedName>
</protein>
<evidence type="ECO:0000313" key="3">
    <source>
        <dbReference type="Proteomes" id="UP000829517"/>
    </source>
</evidence>
<keyword evidence="3" id="KW-1185">Reference proteome</keyword>
<reference evidence="2 3" key="1">
    <citation type="submission" date="2021-01" db="EMBL/GenBank/DDBJ databases">
        <title>Genome sequencing of Joostella atrarenae M1-2 (= KCTC 23194).</title>
        <authorList>
            <person name="Zakaria M.R."/>
            <person name="Lam M.Q."/>
            <person name="Chong C.S."/>
        </authorList>
    </citation>
    <scope>NUCLEOTIDE SEQUENCE [LARGE SCALE GENOMIC DNA]</scope>
    <source>
        <strain evidence="2 3">M1-2</strain>
    </source>
</reference>
<evidence type="ECO:0000259" key="1">
    <source>
        <dbReference type="Pfam" id="PF12867"/>
    </source>
</evidence>
<organism evidence="2 3">
    <name type="scientific">Joostella atrarenae</name>
    <dbReference type="NCBI Taxonomy" id="679257"/>
    <lineage>
        <taxon>Bacteria</taxon>
        <taxon>Pseudomonadati</taxon>
        <taxon>Bacteroidota</taxon>
        <taxon>Flavobacteriia</taxon>
        <taxon>Flavobacteriales</taxon>
        <taxon>Flavobacteriaceae</taxon>
        <taxon>Joostella</taxon>
    </lineage>
</organism>
<sequence>MHISELNKSTYNEYYQTYINTLKEVELVSELQARLDSLVPILEAIKVEDYNYSYAAGKWSIRALLLHIIDTERVLQYRAFTFARNNGSALNGFEQDDYVVNSYPNLRSKSSLIDEFITVRKSSISLFSSFDKEIFNNAGKIEGSPMSVGAAGFIICGHQKHHENVIIEKYLPSLK</sequence>
<accession>A0ABS9J268</accession>
<dbReference type="Pfam" id="PF12867">
    <property type="entry name" value="DinB_2"/>
    <property type="match status" value="1"/>
</dbReference>